<protein>
    <submittedName>
        <fullName evidence="6">DUF1929 domain-containing protein</fullName>
    </submittedName>
</protein>
<dbReference type="InterPro" id="IPR009880">
    <property type="entry name" value="Glyoxal_oxidase_N"/>
</dbReference>
<dbReference type="Pfam" id="PF07250">
    <property type="entry name" value="Glyoxal_oxid_N"/>
    <property type="match status" value="1"/>
</dbReference>
<proteinExistence type="predicted"/>
<keyword evidence="3" id="KW-0472">Membrane</keyword>
<accession>A0ABS1VU81</accession>
<keyword evidence="7" id="KW-1185">Reference proteome</keyword>
<evidence type="ECO:0000256" key="1">
    <source>
        <dbReference type="ARBA" id="ARBA00022729"/>
    </source>
</evidence>
<dbReference type="Gene3D" id="2.130.10.80">
    <property type="entry name" value="Galactose oxidase/kelch, beta-propeller"/>
    <property type="match status" value="1"/>
</dbReference>
<dbReference type="PANTHER" id="PTHR32208:SF21">
    <property type="entry name" value="LOW QUALITY PROTEIN: ALDEHYDE OXIDASE GLOX-LIKE"/>
    <property type="match status" value="1"/>
</dbReference>
<evidence type="ECO:0000259" key="5">
    <source>
        <dbReference type="Pfam" id="PF09118"/>
    </source>
</evidence>
<keyword evidence="1" id="KW-0732">Signal</keyword>
<dbReference type="RefSeq" id="WP_202994590.1">
    <property type="nucleotide sequence ID" value="NZ_JAENHO010000007.1"/>
</dbReference>
<sequence>MTTRPSHAAHDTARFSGAAPGTAGHSGPPFGTARHFGPERSTPRPWLSRRNRRDLGITLVLSLLIVLFLPTPPAAAGANLVANGGLEAVGADGFPVCWERSGWGDSPYTFDVTTQAHTGTKAMQITLAQTTPGDRKAMMLENPSCAPNVTPGHQYDLSAWYTTTTPNTVMTVFRHDVAQGWVYWTDLATMPITTTYQQQTVRTPVVPPGTDQIVWGVTIYGAGTLRTDDYRMEDVTQPSPGTTACTAGAACTKGAWQVMPFDTPVRAIHAVVLHNGDVLLVAGSGNNLDDFAAGTFKTAVYKPSTGTFVNVPTPADLFCAGHVQLADGRVLVMGGNKDYPSADGTVGYKGMPDSFIFDPATTSYSRVNDMTAGSWYPSATILGNGDVISLGGLNENSSGMVATQYFDASQERWLGLNEANQTWSFWGLYPSMILMQDGRLFYTGSHVFGNGLPGTGASIYNYDANTITPVPGLQRKDERDQSMSVLLPPAQDQRVLTLGGGNIDTNPDANRLTDLIDLKQAAPVYTAGPLLPTGAGQTPSQGKMYVSAVLLPDGKVFETGGALHNRADPVYEASMFDPVTNTFTAGLATDPVPRGYHSSAFLLPDGRVMAVGNNPGDGSFDTRVSVYSPPYLFKGARPQILSMPDNTWAYGSSNTITVDGPIVKAELIRPAAVTHSSDPNQRFVDLPMTVTGTTIDLNVTSNPNLAPPGWYMLFVVGANGVPSVAKWVKVG</sequence>
<comment type="caution">
    <text evidence="6">The sequence shown here is derived from an EMBL/GenBank/DDBJ whole genome shotgun (WGS) entry which is preliminary data.</text>
</comment>
<feature type="region of interest" description="Disordered" evidence="2">
    <location>
        <begin position="1"/>
        <end position="47"/>
    </location>
</feature>
<evidence type="ECO:0000256" key="3">
    <source>
        <dbReference type="SAM" id="Phobius"/>
    </source>
</evidence>
<feature type="domain" description="Glyoxal oxidase N-terminal" evidence="4">
    <location>
        <begin position="368"/>
        <end position="617"/>
    </location>
</feature>
<dbReference type="InterPro" id="IPR013783">
    <property type="entry name" value="Ig-like_fold"/>
</dbReference>
<dbReference type="Gene3D" id="2.60.40.10">
    <property type="entry name" value="Immunoglobulins"/>
    <property type="match status" value="1"/>
</dbReference>
<evidence type="ECO:0000256" key="2">
    <source>
        <dbReference type="SAM" id="MobiDB-lite"/>
    </source>
</evidence>
<evidence type="ECO:0000313" key="7">
    <source>
        <dbReference type="Proteomes" id="UP000598996"/>
    </source>
</evidence>
<dbReference type="Pfam" id="PF09118">
    <property type="entry name" value="GO-like_E_set"/>
    <property type="match status" value="1"/>
</dbReference>
<dbReference type="InterPro" id="IPR011043">
    <property type="entry name" value="Gal_Oxase/kelch_b-propeller"/>
</dbReference>
<dbReference type="SUPFAM" id="SSF50965">
    <property type="entry name" value="Galactose oxidase, central domain"/>
    <property type="match status" value="1"/>
</dbReference>
<keyword evidence="3" id="KW-0812">Transmembrane</keyword>
<gene>
    <name evidence="6" type="ORF">JKJ07_27180</name>
</gene>
<dbReference type="InterPro" id="IPR015202">
    <property type="entry name" value="GO-like_E_set"/>
</dbReference>
<reference evidence="6 7" key="1">
    <citation type="submission" date="2021-01" db="EMBL/GenBank/DDBJ databases">
        <title>Actinoplanes sp. nov. LDG1-01 isolated from lichen.</title>
        <authorList>
            <person name="Saeng-In P."/>
            <person name="Phongsopitanun W."/>
            <person name="Kanchanasin P."/>
            <person name="Yuki M."/>
            <person name="Kudo T."/>
            <person name="Ohkuma M."/>
            <person name="Tanasupawat S."/>
        </authorList>
    </citation>
    <scope>NUCLEOTIDE SEQUENCE [LARGE SCALE GENOMIC DNA]</scope>
    <source>
        <strain evidence="6 7">LDG1-01</strain>
    </source>
</reference>
<dbReference type="InterPro" id="IPR014756">
    <property type="entry name" value="Ig_E-set"/>
</dbReference>
<dbReference type="CDD" id="cd02851">
    <property type="entry name" value="E_set_GO_C"/>
    <property type="match status" value="1"/>
</dbReference>
<dbReference type="InterPro" id="IPR037293">
    <property type="entry name" value="Gal_Oxidase_central_sf"/>
</dbReference>
<dbReference type="PANTHER" id="PTHR32208">
    <property type="entry name" value="SECRETED PROTEIN-RELATED"/>
    <property type="match status" value="1"/>
</dbReference>
<name>A0ABS1VU81_9ACTN</name>
<dbReference type="SUPFAM" id="SSF81296">
    <property type="entry name" value="E set domains"/>
    <property type="match status" value="1"/>
</dbReference>
<keyword evidence="3" id="KW-1133">Transmembrane helix</keyword>
<feature type="transmembrane region" description="Helical" evidence="3">
    <location>
        <begin position="54"/>
        <end position="71"/>
    </location>
</feature>
<dbReference type="EMBL" id="JAENHO010000007">
    <property type="protein sequence ID" value="MBL7257994.1"/>
    <property type="molecule type" value="Genomic_DNA"/>
</dbReference>
<dbReference type="Gene3D" id="2.60.120.260">
    <property type="entry name" value="Galactose-binding domain-like"/>
    <property type="match status" value="1"/>
</dbReference>
<organism evidence="6 7">
    <name type="scientific">Paractinoplanes lichenicola</name>
    <dbReference type="NCBI Taxonomy" id="2802976"/>
    <lineage>
        <taxon>Bacteria</taxon>
        <taxon>Bacillati</taxon>
        <taxon>Actinomycetota</taxon>
        <taxon>Actinomycetes</taxon>
        <taxon>Micromonosporales</taxon>
        <taxon>Micromonosporaceae</taxon>
        <taxon>Paractinoplanes</taxon>
    </lineage>
</organism>
<dbReference type="Proteomes" id="UP000598996">
    <property type="component" value="Unassembled WGS sequence"/>
</dbReference>
<evidence type="ECO:0000259" key="4">
    <source>
        <dbReference type="Pfam" id="PF07250"/>
    </source>
</evidence>
<evidence type="ECO:0000313" key="6">
    <source>
        <dbReference type="EMBL" id="MBL7257994.1"/>
    </source>
</evidence>
<feature type="domain" description="Galactose oxidase-like Early set" evidence="5">
    <location>
        <begin position="637"/>
        <end position="730"/>
    </location>
</feature>